<proteinExistence type="predicted"/>
<evidence type="ECO:0000313" key="3">
    <source>
        <dbReference type="EMBL" id="CAH0052390.1"/>
    </source>
</evidence>
<feature type="coiled-coil region" evidence="1">
    <location>
        <begin position="269"/>
        <end position="333"/>
    </location>
</feature>
<accession>A0A9P0EM38</accession>
<reference evidence="3" key="1">
    <citation type="submission" date="2021-10" db="EMBL/GenBank/DDBJ databases">
        <authorList>
            <person name="Piombo E."/>
        </authorList>
    </citation>
    <scope>NUCLEOTIDE SEQUENCE</scope>
</reference>
<evidence type="ECO:0000256" key="2">
    <source>
        <dbReference type="SAM" id="MobiDB-lite"/>
    </source>
</evidence>
<evidence type="ECO:0000313" key="4">
    <source>
        <dbReference type="Proteomes" id="UP000775872"/>
    </source>
</evidence>
<protein>
    <submittedName>
        <fullName evidence="3">Uncharacterized protein</fullName>
    </submittedName>
</protein>
<organism evidence="3 4">
    <name type="scientific">Clonostachys solani</name>
    <dbReference type="NCBI Taxonomy" id="160281"/>
    <lineage>
        <taxon>Eukaryota</taxon>
        <taxon>Fungi</taxon>
        <taxon>Dikarya</taxon>
        <taxon>Ascomycota</taxon>
        <taxon>Pezizomycotina</taxon>
        <taxon>Sordariomycetes</taxon>
        <taxon>Hypocreomycetidae</taxon>
        <taxon>Hypocreales</taxon>
        <taxon>Bionectriaceae</taxon>
        <taxon>Clonostachys</taxon>
    </lineage>
</organism>
<evidence type="ECO:0000256" key="1">
    <source>
        <dbReference type="SAM" id="Coils"/>
    </source>
</evidence>
<dbReference type="EMBL" id="CABFOC020000044">
    <property type="protein sequence ID" value="CAH0052390.1"/>
    <property type="molecule type" value="Genomic_DNA"/>
</dbReference>
<comment type="caution">
    <text evidence="3">The sequence shown here is derived from an EMBL/GenBank/DDBJ whole genome shotgun (WGS) entry which is preliminary data.</text>
</comment>
<feature type="region of interest" description="Disordered" evidence="2">
    <location>
        <begin position="1"/>
        <end position="22"/>
    </location>
</feature>
<dbReference type="AlphaFoldDB" id="A0A9P0EM38"/>
<dbReference type="Proteomes" id="UP000775872">
    <property type="component" value="Unassembled WGS sequence"/>
</dbReference>
<name>A0A9P0EM38_9HYPO</name>
<keyword evidence="4" id="KW-1185">Reference proteome</keyword>
<dbReference type="OrthoDB" id="1911848at2759"/>
<keyword evidence="1" id="KW-0175">Coiled coil</keyword>
<gene>
    <name evidence="3" type="ORF">CSOL1703_00015511</name>
</gene>
<sequence length="399" mass="44386">MNTGQRKKAQGELPMDIQAPPPRATSKVRALNVKWSSHDLGDSVDRKYELVRKAFKEMGFTVEGFLIRPSVDSEGDLKRKLGTFFESADQSTLYIVYYHGHGYVPVAREPKDLILFSHNDADIDDIWDFGEEIVQNRLGDLGDILQSLPDLSDNTALNTLNELSAEISSLQESLARIRPKLEPDFEISFNSILSTVLDAKGDVLVILDCCDAGAAANAIRPTDIITGEYNKHAIFACREGSTANGDMTSALCKMLIDRRERVKTTLKDVEKASNDVKWAEEGLRRAEDELASARLKLRKPRHGNQPQKTLEKIKDAKDAIEKAKTAAEKAGEALRETIKTAGNMQKAISGREIKEGLIEGLKEVEEVRFRSRTSQRGIQIPLTLKVTHKVQRKRTGAGC</sequence>